<dbReference type="KEGG" id="pmet:G4Y79_19175"/>
<dbReference type="AlphaFoldDB" id="A0A7S8IDQ9"/>
<dbReference type="PANTHER" id="PTHR43833:SF11">
    <property type="entry name" value="VOLTAGE-GATED POTASSIUM CHANNEL KCH"/>
    <property type="match status" value="1"/>
</dbReference>
<dbReference type="InterPro" id="IPR003148">
    <property type="entry name" value="RCK_N"/>
</dbReference>
<dbReference type="Pfam" id="PF02254">
    <property type="entry name" value="TrkA_N"/>
    <property type="match status" value="2"/>
</dbReference>
<dbReference type="Proteomes" id="UP000594468">
    <property type="component" value="Chromosome"/>
</dbReference>
<evidence type="ECO:0000259" key="3">
    <source>
        <dbReference type="PROSITE" id="PS51202"/>
    </source>
</evidence>
<evidence type="ECO:0000259" key="2">
    <source>
        <dbReference type="PROSITE" id="PS51201"/>
    </source>
</evidence>
<evidence type="ECO:0000313" key="5">
    <source>
        <dbReference type="Proteomes" id="UP000594468"/>
    </source>
</evidence>
<dbReference type="RefSeq" id="WP_195169863.1">
    <property type="nucleotide sequence ID" value="NZ_CP062983.1"/>
</dbReference>
<evidence type="ECO:0000256" key="1">
    <source>
        <dbReference type="SAM" id="Phobius"/>
    </source>
</evidence>
<dbReference type="InterPro" id="IPR036291">
    <property type="entry name" value="NAD(P)-bd_dom_sf"/>
</dbReference>
<dbReference type="InterPro" id="IPR050721">
    <property type="entry name" value="Trk_Ktr_HKT_K-transport"/>
</dbReference>
<feature type="transmembrane region" description="Helical" evidence="1">
    <location>
        <begin position="91"/>
        <end position="114"/>
    </location>
</feature>
<feature type="domain" description="RCK C-terminal" evidence="3">
    <location>
        <begin position="289"/>
        <end position="373"/>
    </location>
</feature>
<dbReference type="EMBL" id="CP062983">
    <property type="protein sequence ID" value="QPC81792.1"/>
    <property type="molecule type" value="Genomic_DNA"/>
</dbReference>
<proteinExistence type="predicted"/>
<evidence type="ECO:0000313" key="4">
    <source>
        <dbReference type="EMBL" id="QPC81792.1"/>
    </source>
</evidence>
<dbReference type="Gene3D" id="3.40.50.720">
    <property type="entry name" value="NAD(P)-binding Rossmann-like Domain"/>
    <property type="match status" value="2"/>
</dbReference>
<sequence length="613" mass="68741">MSLEYERVVPQGANVFERTWRRVRAVTVSVRRLIGRLALPIGLIVASVLIYLFLLNPIEEHPKDPLQAVLFVLELMTLEAAEDLPQHPAIILFWLVMPILGLLVLGSVVEAILFSSGVNFNQEQRDLWEEAMASTFRNHIIIYDLNDLSRYVIEELSRRNYPMVVVTFELSPIVDNWLSRKGIPSIVRSPLNIRDALEKAAVRYARALLITTSDESPSDIDMNEVNTIIARHARELNPDLSIIARIKDPTYARLLERKHVHIVPSVSELAVWPFIGAVYDIAISQPIIVREDGLESEANFIVEMVVKPDSLLTSMQVYDLEEDAVDVMLHRPKGQASKLVIPPPGVGRMAAGDDLIIFAQQHILRHLISLNKVAGERLCHVIVAGMNSLGLYITSALLNIGVHVHTMDSVLNAEQVAEQLASMRRGRNGGVHLGHESGPKWLPKMLTDAAIDEAQALVICSSRDPENLHLAFLAQEMVGPDMRMVIRIGRDSYRELYKELDIDARLYRLSQVGAGPFFDVAVGAEVSPIEFAYDNRTYQLLTLKVTAGLLTLHPTWNTIISFQQATQTDVVLLHKLNEPTDVHPEHHRLIEPGDTIVVFGDVTTMRRIVEANR</sequence>
<dbReference type="PROSITE" id="PS51201">
    <property type="entry name" value="RCK_N"/>
    <property type="match status" value="1"/>
</dbReference>
<feature type="transmembrane region" description="Helical" evidence="1">
    <location>
        <begin position="33"/>
        <end position="54"/>
    </location>
</feature>
<dbReference type="InterPro" id="IPR006037">
    <property type="entry name" value="RCK_C"/>
</dbReference>
<keyword evidence="5" id="KW-1185">Reference proteome</keyword>
<keyword evidence="1" id="KW-0472">Membrane</keyword>
<feature type="domain" description="RCK N-terminal" evidence="2">
    <location>
        <begin position="137"/>
        <end position="264"/>
    </location>
</feature>
<dbReference type="SUPFAM" id="SSF51735">
    <property type="entry name" value="NAD(P)-binding Rossmann-fold domains"/>
    <property type="match status" value="2"/>
</dbReference>
<organism evidence="4 5">
    <name type="scientific">Phototrophicus methaneseepsis</name>
    <dbReference type="NCBI Taxonomy" id="2710758"/>
    <lineage>
        <taxon>Bacteria</taxon>
        <taxon>Bacillati</taxon>
        <taxon>Chloroflexota</taxon>
        <taxon>Candidatus Thermofontia</taxon>
        <taxon>Phototrophicales</taxon>
        <taxon>Phototrophicaceae</taxon>
        <taxon>Phototrophicus</taxon>
    </lineage>
</organism>
<gene>
    <name evidence="4" type="ORF">G4Y79_19175</name>
</gene>
<dbReference type="GO" id="GO:0008324">
    <property type="term" value="F:monoatomic cation transmembrane transporter activity"/>
    <property type="evidence" value="ECO:0007669"/>
    <property type="project" value="InterPro"/>
</dbReference>
<reference evidence="4 5" key="1">
    <citation type="submission" date="2020-02" db="EMBL/GenBank/DDBJ databases">
        <authorList>
            <person name="Zheng R.K."/>
            <person name="Sun C.M."/>
        </authorList>
    </citation>
    <scope>NUCLEOTIDE SEQUENCE [LARGE SCALE GENOMIC DNA]</scope>
    <source>
        <strain evidence="5">rifampicinis</strain>
    </source>
</reference>
<name>A0A7S8IDQ9_9CHLR</name>
<dbReference type="GO" id="GO:0006813">
    <property type="term" value="P:potassium ion transport"/>
    <property type="evidence" value="ECO:0007669"/>
    <property type="project" value="InterPro"/>
</dbReference>
<dbReference type="PANTHER" id="PTHR43833">
    <property type="entry name" value="POTASSIUM CHANNEL PROTEIN 2-RELATED-RELATED"/>
    <property type="match status" value="1"/>
</dbReference>
<keyword evidence="1" id="KW-1133">Transmembrane helix</keyword>
<protein>
    <submittedName>
        <fullName evidence="4">NAD-binding protein</fullName>
    </submittedName>
</protein>
<keyword evidence="1" id="KW-0812">Transmembrane</keyword>
<accession>A0A7S8IDQ9</accession>
<dbReference type="PROSITE" id="PS51202">
    <property type="entry name" value="RCK_C"/>
    <property type="match status" value="1"/>
</dbReference>